<dbReference type="PRINTS" id="PR00861">
    <property type="entry name" value="ALYTICPTASE"/>
</dbReference>
<sequence>MRRQSAMVLATLSAVALALPLTLAARADARPTASTAPAVAAAPDGVAPEMFAALQRDLRLTAAQARARLDTDARAGRTEQVLRSILGDRFGGAWVADQGATVTVGITSPADAATVRSLGAEPVRVVHTERDLDLAVERLNRRAATAPASVVGWYADLPGNAVVVLARDSGAAARSFAAAGLPATAVRVQNTTEAPRPYIDVIGGNAYYTGSSRCSIGFSVHGGFVTAGHCGRAGARTSQPAGTVRGSTFPGRDYAWVQVDAGNTPLGLVNNYSGGTVAVAGSTEAPVGAAVCRSGSTTGWRCGTIQQKNASVTYPEGTVTGLTRSNACAEPGDSGGSWLSGNQAQGVTSGGSGNCRTGGTMYFQPVNAILAAYGLTLVTSGGGPGPTPTATPTSNPPGTTWQVGTTYAIGATVTYGGASYRCLQGHTAQTGWEPPNVPALWQRI</sequence>
<proteinExistence type="inferred from homology"/>
<dbReference type="InterPro" id="IPR003610">
    <property type="entry name" value="CBM5/12"/>
</dbReference>
<feature type="chain" id="PRO_5045593477" evidence="8">
    <location>
        <begin position="28"/>
        <end position="444"/>
    </location>
</feature>
<evidence type="ECO:0000256" key="3">
    <source>
        <dbReference type="ARBA" id="ARBA00022729"/>
    </source>
</evidence>
<dbReference type="SUPFAM" id="SSF50494">
    <property type="entry name" value="Trypsin-like serine proteases"/>
    <property type="match status" value="1"/>
</dbReference>
<dbReference type="GO" id="GO:0006508">
    <property type="term" value="P:proteolysis"/>
    <property type="evidence" value="ECO:0007669"/>
    <property type="project" value="UniProtKB-KW"/>
</dbReference>
<organism evidence="10 11">
    <name type="scientific">Micromonospora qiuiae</name>
    <dbReference type="NCBI Taxonomy" id="502268"/>
    <lineage>
        <taxon>Bacteria</taxon>
        <taxon>Bacillati</taxon>
        <taxon>Actinomycetota</taxon>
        <taxon>Actinomycetes</taxon>
        <taxon>Micromonosporales</taxon>
        <taxon>Micromonosporaceae</taxon>
        <taxon>Micromonospora</taxon>
    </lineage>
</organism>
<dbReference type="CDD" id="cd21112">
    <property type="entry name" value="alphaLP-like"/>
    <property type="match status" value="1"/>
</dbReference>
<dbReference type="Gene3D" id="2.40.10.10">
    <property type="entry name" value="Trypsin-like serine proteases"/>
    <property type="match status" value="2"/>
</dbReference>
<dbReference type="Proteomes" id="UP000653076">
    <property type="component" value="Unassembled WGS sequence"/>
</dbReference>
<dbReference type="InterPro" id="IPR035070">
    <property type="entry name" value="Streptogrisin_prodomain"/>
</dbReference>
<evidence type="ECO:0000259" key="9">
    <source>
        <dbReference type="SMART" id="SM00495"/>
    </source>
</evidence>
<keyword evidence="7" id="KW-1015">Disulfide bond</keyword>
<evidence type="ECO:0000256" key="7">
    <source>
        <dbReference type="ARBA" id="ARBA00023157"/>
    </source>
</evidence>
<dbReference type="GO" id="GO:0008233">
    <property type="term" value="F:peptidase activity"/>
    <property type="evidence" value="ECO:0007669"/>
    <property type="project" value="UniProtKB-KW"/>
</dbReference>
<evidence type="ECO:0000313" key="10">
    <source>
        <dbReference type="EMBL" id="GIJ27010.1"/>
    </source>
</evidence>
<keyword evidence="6" id="KW-0865">Zymogen</keyword>
<accession>A0ABQ4JA13</accession>
<dbReference type="InterPro" id="IPR001316">
    <property type="entry name" value="Pept_S1A_streptogrisin"/>
</dbReference>
<evidence type="ECO:0000256" key="2">
    <source>
        <dbReference type="ARBA" id="ARBA00022670"/>
    </source>
</evidence>
<evidence type="ECO:0000313" key="11">
    <source>
        <dbReference type="Proteomes" id="UP000653076"/>
    </source>
</evidence>
<comment type="caution">
    <text evidence="10">The sequence shown here is derived from an EMBL/GenBank/DDBJ whole genome shotgun (WGS) entry which is preliminary data.</text>
</comment>
<gene>
    <name evidence="10" type="ORF">Vqi01_21720</name>
</gene>
<evidence type="ECO:0000256" key="6">
    <source>
        <dbReference type="ARBA" id="ARBA00023145"/>
    </source>
</evidence>
<dbReference type="InterPro" id="IPR043504">
    <property type="entry name" value="Peptidase_S1_PA_chymotrypsin"/>
</dbReference>
<feature type="domain" description="Chitin-binding type-3" evidence="9">
    <location>
        <begin position="398"/>
        <end position="444"/>
    </location>
</feature>
<dbReference type="SMART" id="SM00495">
    <property type="entry name" value="ChtBD3"/>
    <property type="match status" value="1"/>
</dbReference>
<dbReference type="RefSeq" id="WP_239098313.1">
    <property type="nucleotide sequence ID" value="NZ_BOPC01000027.1"/>
</dbReference>
<dbReference type="Gene3D" id="3.30.300.50">
    <property type="match status" value="2"/>
</dbReference>
<keyword evidence="2 10" id="KW-0645">Protease</keyword>
<dbReference type="Pfam" id="PF02983">
    <property type="entry name" value="Pro_Al_protease"/>
    <property type="match status" value="1"/>
</dbReference>
<dbReference type="InterPro" id="IPR004236">
    <property type="entry name" value="Pept_S1_alpha_lytic"/>
</dbReference>
<dbReference type="InterPro" id="IPR009003">
    <property type="entry name" value="Peptidase_S1_PA"/>
</dbReference>
<dbReference type="InterPro" id="IPR036573">
    <property type="entry name" value="CBM_sf_5/12"/>
</dbReference>
<evidence type="ECO:0000256" key="8">
    <source>
        <dbReference type="SAM" id="SignalP"/>
    </source>
</evidence>
<comment type="similarity">
    <text evidence="1">Belongs to the peptidase S1 family.</text>
</comment>
<dbReference type="Gene3D" id="2.10.10.20">
    <property type="entry name" value="Carbohydrate-binding module superfamily 5/12"/>
    <property type="match status" value="1"/>
</dbReference>
<dbReference type="CDD" id="cd12214">
    <property type="entry name" value="ChiA1_BD"/>
    <property type="match status" value="1"/>
</dbReference>
<name>A0ABQ4JA13_9ACTN</name>
<evidence type="ECO:0000256" key="1">
    <source>
        <dbReference type="ARBA" id="ARBA00007664"/>
    </source>
</evidence>
<keyword evidence="11" id="KW-1185">Reference proteome</keyword>
<dbReference type="EMBL" id="BOPC01000027">
    <property type="protein sequence ID" value="GIJ27010.1"/>
    <property type="molecule type" value="Genomic_DNA"/>
</dbReference>
<keyword evidence="3 8" id="KW-0732">Signal</keyword>
<protein>
    <submittedName>
        <fullName evidence="10">Serine protease</fullName>
    </submittedName>
</protein>
<dbReference type="Pfam" id="PF02839">
    <property type="entry name" value="CBM_5_12"/>
    <property type="match status" value="1"/>
</dbReference>
<keyword evidence="4" id="KW-0378">Hydrolase</keyword>
<dbReference type="SUPFAM" id="SSF51055">
    <property type="entry name" value="Carbohydrate binding domain"/>
    <property type="match status" value="1"/>
</dbReference>
<reference evidence="10 11" key="1">
    <citation type="submission" date="2021-01" db="EMBL/GenBank/DDBJ databases">
        <title>Whole genome shotgun sequence of Verrucosispora qiuiae NBRC 106684.</title>
        <authorList>
            <person name="Komaki H."/>
            <person name="Tamura T."/>
        </authorList>
    </citation>
    <scope>NUCLEOTIDE SEQUENCE [LARGE SCALE GENOMIC DNA]</scope>
    <source>
        <strain evidence="10 11">NBRC 106684</strain>
    </source>
</reference>
<keyword evidence="5" id="KW-0720">Serine protease</keyword>
<feature type="signal peptide" evidence="8">
    <location>
        <begin position="1"/>
        <end position="27"/>
    </location>
</feature>
<evidence type="ECO:0000256" key="5">
    <source>
        <dbReference type="ARBA" id="ARBA00022825"/>
    </source>
</evidence>
<evidence type="ECO:0000256" key="4">
    <source>
        <dbReference type="ARBA" id="ARBA00022801"/>
    </source>
</evidence>